<dbReference type="STRING" id="30066.A0A182V0T8"/>
<evidence type="ECO:0008006" key="4">
    <source>
        <dbReference type="Google" id="ProtNLM"/>
    </source>
</evidence>
<dbReference type="GO" id="GO:0020037">
    <property type="term" value="F:heme binding"/>
    <property type="evidence" value="ECO:0007669"/>
    <property type="project" value="InterPro"/>
</dbReference>
<dbReference type="AlphaFoldDB" id="A0A182V0T8"/>
<dbReference type="InterPro" id="IPR010255">
    <property type="entry name" value="Haem_peroxidase_sf"/>
</dbReference>
<evidence type="ECO:0000313" key="3">
    <source>
        <dbReference type="Proteomes" id="UP000075903"/>
    </source>
</evidence>
<proteinExistence type="predicted"/>
<dbReference type="SUPFAM" id="SSF48113">
    <property type="entry name" value="Heme-dependent peroxidases"/>
    <property type="match status" value="1"/>
</dbReference>
<dbReference type="VEuPathDB" id="VectorBase:AMEM21_003431"/>
<dbReference type="Pfam" id="PF03098">
    <property type="entry name" value="An_peroxidase"/>
    <property type="match status" value="1"/>
</dbReference>
<evidence type="ECO:0000256" key="1">
    <source>
        <dbReference type="ARBA" id="ARBA00022559"/>
    </source>
</evidence>
<dbReference type="VEuPathDB" id="VectorBase:AMEM006955"/>
<dbReference type="GO" id="GO:0004601">
    <property type="term" value="F:peroxidase activity"/>
    <property type="evidence" value="ECO:0007669"/>
    <property type="project" value="UniProtKB-KW"/>
</dbReference>
<sequence length="174" mass="19980">MFGTDLKSLDIQRARDHGLPGYNDFVAYCFQKRAATWDDYNKLLLPEAIELLSTYYKSVEDLDLSVGLAFEKKIDGTQTGQIMQCIMGQQFRRTRKGDRFFYENGNYFTSTQVTEIRKANMARILCDTARVNRVVAVTQIQPAAFLLPSSTNQLRSCFSNPTPSIREFIQTKYD</sequence>
<name>A0A182V0T8_ANOME</name>
<dbReference type="EnsemblMetazoa" id="AMEM006955-RA">
    <property type="protein sequence ID" value="AMEM006955-PA"/>
    <property type="gene ID" value="AMEM006955"/>
</dbReference>
<dbReference type="PROSITE" id="PS50292">
    <property type="entry name" value="PEROXIDASE_3"/>
    <property type="match status" value="1"/>
</dbReference>
<dbReference type="Gene3D" id="1.10.640.10">
    <property type="entry name" value="Haem peroxidase domain superfamily, animal type"/>
    <property type="match status" value="1"/>
</dbReference>
<organism evidence="2 3">
    <name type="scientific">Anopheles merus</name>
    <name type="common">Mosquito</name>
    <dbReference type="NCBI Taxonomy" id="30066"/>
    <lineage>
        <taxon>Eukaryota</taxon>
        <taxon>Metazoa</taxon>
        <taxon>Ecdysozoa</taxon>
        <taxon>Arthropoda</taxon>
        <taxon>Hexapoda</taxon>
        <taxon>Insecta</taxon>
        <taxon>Pterygota</taxon>
        <taxon>Neoptera</taxon>
        <taxon>Endopterygota</taxon>
        <taxon>Diptera</taxon>
        <taxon>Nematocera</taxon>
        <taxon>Culicoidea</taxon>
        <taxon>Culicidae</taxon>
        <taxon>Anophelinae</taxon>
        <taxon>Anopheles</taxon>
    </lineage>
</organism>
<dbReference type="Proteomes" id="UP000075903">
    <property type="component" value="Unassembled WGS sequence"/>
</dbReference>
<dbReference type="InterPro" id="IPR019791">
    <property type="entry name" value="Haem_peroxidase_animal"/>
</dbReference>
<dbReference type="InterPro" id="IPR037120">
    <property type="entry name" value="Haem_peroxidase_sf_animal"/>
</dbReference>
<keyword evidence="1" id="KW-0575">Peroxidase</keyword>
<evidence type="ECO:0000313" key="2">
    <source>
        <dbReference type="EnsemblMetazoa" id="AMEM006955-PA"/>
    </source>
</evidence>
<keyword evidence="1" id="KW-0560">Oxidoreductase</keyword>
<dbReference type="PANTHER" id="PTHR11475">
    <property type="entry name" value="OXIDASE/PEROXIDASE"/>
    <property type="match status" value="1"/>
</dbReference>
<dbReference type="GO" id="GO:0006979">
    <property type="term" value="P:response to oxidative stress"/>
    <property type="evidence" value="ECO:0007669"/>
    <property type="project" value="InterPro"/>
</dbReference>
<dbReference type="PANTHER" id="PTHR11475:SF86">
    <property type="entry name" value="PEROXIDASE"/>
    <property type="match status" value="1"/>
</dbReference>
<protein>
    <recommendedName>
        <fullName evidence="4">Peroxidase</fullName>
    </recommendedName>
</protein>
<accession>A0A182V0T8</accession>
<reference evidence="2" key="1">
    <citation type="submission" date="2020-05" db="UniProtKB">
        <authorList>
            <consortium name="EnsemblMetazoa"/>
        </authorList>
    </citation>
    <scope>IDENTIFICATION</scope>
    <source>
        <strain evidence="2">MAF</strain>
    </source>
</reference>
<keyword evidence="3" id="KW-1185">Reference proteome</keyword>